<gene>
    <name evidence="2" type="ORF">KSW38_22725</name>
</gene>
<feature type="transmembrane region" description="Helical" evidence="1">
    <location>
        <begin position="59"/>
        <end position="87"/>
    </location>
</feature>
<comment type="caution">
    <text evidence="2">The sequence shown here is derived from an EMBL/GenBank/DDBJ whole genome shotgun (WGS) entry which is preliminary data.</text>
</comment>
<evidence type="ECO:0008006" key="4">
    <source>
        <dbReference type="Google" id="ProtNLM"/>
    </source>
</evidence>
<sequence length="127" mass="12923">MSYQPPVEYQHRSRTPGLGAGITSIVSAVLSPVAAVVSIPLGVAAVASQISRYNQGNDAWWIGALAFAALAVLLSIVAIVCGLVAVFRAGRMNAGRVTGIIGLAIMAINVFGVAFMVLLVLGSGQGS</sequence>
<reference evidence="2 3" key="1">
    <citation type="submission" date="2021-06" db="EMBL/GenBank/DDBJ databases">
        <authorList>
            <person name="Jeong J.W."/>
        </authorList>
    </citation>
    <scope>NUCLEOTIDE SEQUENCE [LARGE SCALE GENOMIC DNA]</scope>
    <source>
        <strain evidence="2 3">MMS21-TAE1-1</strain>
    </source>
</reference>
<accession>A0ABS6IBY0</accession>
<keyword evidence="1" id="KW-1133">Transmembrane helix</keyword>
<dbReference type="Proteomes" id="UP000824166">
    <property type="component" value="Unassembled WGS sequence"/>
</dbReference>
<keyword evidence="3" id="KW-1185">Reference proteome</keyword>
<keyword evidence="1" id="KW-0472">Membrane</keyword>
<feature type="transmembrane region" description="Helical" evidence="1">
    <location>
        <begin position="21"/>
        <end position="47"/>
    </location>
</feature>
<dbReference type="RefSeq" id="WP_216927496.1">
    <property type="nucleotide sequence ID" value="NZ_JAHOPC010000025.1"/>
</dbReference>
<evidence type="ECO:0000313" key="2">
    <source>
        <dbReference type="EMBL" id="MBU8869114.1"/>
    </source>
</evidence>
<evidence type="ECO:0000313" key="3">
    <source>
        <dbReference type="Proteomes" id="UP000824166"/>
    </source>
</evidence>
<organism evidence="2 3">
    <name type="scientific">Paenarthrobacter aromaticivorans</name>
    <dbReference type="NCBI Taxonomy" id="2849150"/>
    <lineage>
        <taxon>Bacteria</taxon>
        <taxon>Bacillati</taxon>
        <taxon>Actinomycetota</taxon>
        <taxon>Actinomycetes</taxon>
        <taxon>Micrococcales</taxon>
        <taxon>Micrococcaceae</taxon>
        <taxon>Paenarthrobacter</taxon>
    </lineage>
</organism>
<proteinExistence type="predicted"/>
<protein>
    <recommendedName>
        <fullName evidence="4">DUF4190 domain-containing protein</fullName>
    </recommendedName>
</protein>
<keyword evidence="1" id="KW-0812">Transmembrane</keyword>
<evidence type="ECO:0000256" key="1">
    <source>
        <dbReference type="SAM" id="Phobius"/>
    </source>
</evidence>
<dbReference type="EMBL" id="JAHOPC010000025">
    <property type="protein sequence ID" value="MBU8869114.1"/>
    <property type="molecule type" value="Genomic_DNA"/>
</dbReference>
<feature type="transmembrane region" description="Helical" evidence="1">
    <location>
        <begin position="99"/>
        <end position="121"/>
    </location>
</feature>
<name>A0ABS6IBY0_9MICC</name>